<comment type="caution">
    <text evidence="1">The sequence shown here is derived from an EMBL/GenBank/DDBJ whole genome shotgun (WGS) entry which is preliminary data.</text>
</comment>
<protein>
    <submittedName>
        <fullName evidence="1">Uncharacterized protein</fullName>
    </submittedName>
</protein>
<evidence type="ECO:0000313" key="1">
    <source>
        <dbReference type="EMBL" id="PAV24505.1"/>
    </source>
</evidence>
<proteinExistence type="predicted"/>
<gene>
    <name evidence="1" type="ORF">CF392_15905</name>
</gene>
<keyword evidence="2" id="KW-1185">Reference proteome</keyword>
<organism evidence="1 2">
    <name type="scientific">Tamilnaduibacter salinus</name>
    <dbReference type="NCBI Taxonomy" id="1484056"/>
    <lineage>
        <taxon>Bacteria</taxon>
        <taxon>Pseudomonadati</taxon>
        <taxon>Pseudomonadota</taxon>
        <taxon>Gammaproteobacteria</taxon>
        <taxon>Pseudomonadales</taxon>
        <taxon>Marinobacteraceae</taxon>
        <taxon>Tamilnaduibacter</taxon>
    </lineage>
</organism>
<name>A0A2A2I032_9GAMM</name>
<evidence type="ECO:0000313" key="2">
    <source>
        <dbReference type="Proteomes" id="UP000218332"/>
    </source>
</evidence>
<reference evidence="1 2" key="1">
    <citation type="submission" date="2017-07" db="EMBL/GenBank/DDBJ databases">
        <title>Tamlnaduibacter salinus (Mi-7) genome sequencing.</title>
        <authorList>
            <person name="Verma A."/>
            <person name="Krishnamurthi S."/>
        </authorList>
    </citation>
    <scope>NUCLEOTIDE SEQUENCE [LARGE SCALE GENOMIC DNA]</scope>
    <source>
        <strain evidence="1 2">Mi-7</strain>
    </source>
</reference>
<accession>A0A2A2I032</accession>
<dbReference type="EMBL" id="NMPM01000151">
    <property type="protein sequence ID" value="PAV24505.1"/>
    <property type="molecule type" value="Genomic_DNA"/>
</dbReference>
<dbReference type="AlphaFoldDB" id="A0A2A2I032"/>
<dbReference type="Proteomes" id="UP000218332">
    <property type="component" value="Unassembled WGS sequence"/>
</dbReference>
<sequence>MEKVPTVFNVSNQGMCYRRAGIVLVKIRVGRRQLETPTATRTWRFSMGMQVRLVVALVSHW</sequence>